<evidence type="ECO:0000313" key="3">
    <source>
        <dbReference type="EMBL" id="CAI2178831.1"/>
    </source>
</evidence>
<accession>A0A9W4SQB7</accession>
<proteinExistence type="predicted"/>
<reference evidence="3" key="1">
    <citation type="submission" date="2022-08" db="EMBL/GenBank/DDBJ databases">
        <authorList>
            <person name="Kallberg Y."/>
            <person name="Tangrot J."/>
            <person name="Rosling A."/>
        </authorList>
    </citation>
    <scope>NUCLEOTIDE SEQUENCE</scope>
    <source>
        <strain evidence="3">Wild A</strain>
    </source>
</reference>
<dbReference type="Pfam" id="PF02181">
    <property type="entry name" value="FH2"/>
    <property type="match status" value="1"/>
</dbReference>
<feature type="domain" description="FH2" evidence="2">
    <location>
        <begin position="1"/>
        <end position="310"/>
    </location>
</feature>
<dbReference type="SMART" id="SM00498">
    <property type="entry name" value="FH2"/>
    <property type="match status" value="1"/>
</dbReference>
<evidence type="ECO:0000313" key="4">
    <source>
        <dbReference type="Proteomes" id="UP001153678"/>
    </source>
</evidence>
<dbReference type="SUPFAM" id="SSF101447">
    <property type="entry name" value="Formin homology 2 domain (FH2 domain)"/>
    <property type="match status" value="1"/>
</dbReference>
<dbReference type="EMBL" id="CAMKVN010001930">
    <property type="protein sequence ID" value="CAI2178831.1"/>
    <property type="molecule type" value="Genomic_DNA"/>
</dbReference>
<evidence type="ECO:0000256" key="1">
    <source>
        <dbReference type="SAM" id="MobiDB-lite"/>
    </source>
</evidence>
<dbReference type="Proteomes" id="UP001153678">
    <property type="component" value="Unassembled WGS sequence"/>
</dbReference>
<dbReference type="OrthoDB" id="1104827at2759"/>
<feature type="region of interest" description="Disordered" evidence="1">
    <location>
        <begin position="349"/>
        <end position="369"/>
    </location>
</feature>
<dbReference type="Gene3D" id="1.20.58.2220">
    <property type="entry name" value="Formin, FH2 domain"/>
    <property type="match status" value="1"/>
</dbReference>
<evidence type="ECO:0000259" key="2">
    <source>
        <dbReference type="PROSITE" id="PS51444"/>
    </source>
</evidence>
<dbReference type="PANTHER" id="PTHR45725">
    <property type="entry name" value="FORMIN HOMOLOGY 2 FAMILY MEMBER"/>
    <property type="match status" value="1"/>
</dbReference>
<sequence length="393" mass="45530">FTFEEIHRKIIEMDELFCTENLLNQLMLYIPTPDERGKLSIYKDAPEDVLENLARADRFFVEVMKIHRYEQRLKYMYFYVTFKEQFDDLDRSVLSILNASISLKESKHFKELLGLILLLGNFMNGNTHKGGAFGIKISSINKLVDTKSTNSSSHTLLHFLANTVDDKLPRISGFIDDLKDCGSACRVSQQDMTNEYRNMGTKLNELAIELKKNFTDVELEENDKFPSIMQKFVISSQQKFEELQVKYTSMEVAYKDVVAYFGEDPKNTKPDEFFGVFKTFITSFEKARHDNKQQRERELAIQKRKEEAENRKKAARPSPGVNINSASQDSVEEKHLMDNLLESLRDGVDLDSRSRRRRGGKEKRLGREMSVLMRAENILNSLKEDTPPIPDMS</sequence>
<dbReference type="InterPro" id="IPR015425">
    <property type="entry name" value="FH2_Formin"/>
</dbReference>
<feature type="non-terminal residue" evidence="3">
    <location>
        <position position="393"/>
    </location>
</feature>
<dbReference type="InterPro" id="IPR042201">
    <property type="entry name" value="FH2_Formin_sf"/>
</dbReference>
<dbReference type="PROSITE" id="PS51444">
    <property type="entry name" value="FH2"/>
    <property type="match status" value="1"/>
</dbReference>
<protein>
    <submittedName>
        <fullName evidence="3">15576_t:CDS:1</fullName>
    </submittedName>
</protein>
<feature type="region of interest" description="Disordered" evidence="1">
    <location>
        <begin position="304"/>
        <end position="332"/>
    </location>
</feature>
<dbReference type="PANTHER" id="PTHR45725:SF1">
    <property type="entry name" value="DISHEVELLED ASSOCIATED ACTIVATOR OF MORPHOGENESIS, ISOFORM D"/>
    <property type="match status" value="1"/>
</dbReference>
<dbReference type="InterPro" id="IPR051425">
    <property type="entry name" value="Formin_Homology"/>
</dbReference>
<organism evidence="3 4">
    <name type="scientific">Funneliformis geosporum</name>
    <dbReference type="NCBI Taxonomy" id="1117311"/>
    <lineage>
        <taxon>Eukaryota</taxon>
        <taxon>Fungi</taxon>
        <taxon>Fungi incertae sedis</taxon>
        <taxon>Mucoromycota</taxon>
        <taxon>Glomeromycotina</taxon>
        <taxon>Glomeromycetes</taxon>
        <taxon>Glomerales</taxon>
        <taxon>Glomeraceae</taxon>
        <taxon>Funneliformis</taxon>
    </lineage>
</organism>
<keyword evidence="4" id="KW-1185">Reference proteome</keyword>
<gene>
    <name evidence="3" type="ORF">FWILDA_LOCUS8785</name>
</gene>
<name>A0A9W4SQB7_9GLOM</name>
<dbReference type="AlphaFoldDB" id="A0A9W4SQB7"/>
<comment type="caution">
    <text evidence="3">The sequence shown here is derived from an EMBL/GenBank/DDBJ whole genome shotgun (WGS) entry which is preliminary data.</text>
</comment>